<evidence type="ECO:0000313" key="2">
    <source>
        <dbReference type="Proteomes" id="UP000663720"/>
    </source>
</evidence>
<organism evidence="1 2">
    <name type="scientific">Desulfonema limicola</name>
    <dbReference type="NCBI Taxonomy" id="45656"/>
    <lineage>
        <taxon>Bacteria</taxon>
        <taxon>Pseudomonadati</taxon>
        <taxon>Thermodesulfobacteriota</taxon>
        <taxon>Desulfobacteria</taxon>
        <taxon>Desulfobacterales</taxon>
        <taxon>Desulfococcaceae</taxon>
        <taxon>Desulfonema</taxon>
    </lineage>
</organism>
<dbReference type="Proteomes" id="UP000663720">
    <property type="component" value="Chromosome"/>
</dbReference>
<dbReference type="EMBL" id="CP061799">
    <property type="protein sequence ID" value="QTA83852.1"/>
    <property type="molecule type" value="Genomic_DNA"/>
</dbReference>
<protein>
    <submittedName>
        <fullName evidence="1">Uncharacterized protein</fullName>
    </submittedName>
</protein>
<dbReference type="AlphaFoldDB" id="A0A975BED8"/>
<proteinExistence type="predicted"/>
<evidence type="ECO:0000313" key="1">
    <source>
        <dbReference type="EMBL" id="QTA83852.1"/>
    </source>
</evidence>
<dbReference type="KEGG" id="dli:dnl_62720"/>
<keyword evidence="2" id="KW-1185">Reference proteome</keyword>
<accession>A0A975BED8</accession>
<name>A0A975BED8_9BACT</name>
<reference evidence="1" key="1">
    <citation type="journal article" date="2021" name="Microb. Physiol.">
        <title>Proteogenomic Insights into the Physiology of Marine, Sulfate-Reducing, Filamentous Desulfonema limicola and Desulfonema magnum.</title>
        <authorList>
            <person name="Schnaars V."/>
            <person name="Wohlbrand L."/>
            <person name="Scheve S."/>
            <person name="Hinrichs C."/>
            <person name="Reinhardt R."/>
            <person name="Rabus R."/>
        </authorList>
    </citation>
    <scope>NUCLEOTIDE SEQUENCE</scope>
    <source>
        <strain evidence="1">5ac10</strain>
    </source>
</reference>
<sequence>MRKITDKNDRNYESVRNRIERFREKHPAQSGWRIITSTEHSAGSDSFVFTAKIVNPDNAVIASGTVVQSGSSSLNYESFAVGRALYYAGFGKGEIMTSDELEVRELLMTPGERFREKRKHVKELKAIMKIKSELMNEKNKAESSKPAGLNKSDPLQENVNALSELHSPVFGIPSLNPADYNLPSNLGLRLQTENGFVIVKECRNGVIYNNRKVLKDNGFTFNGQTRTWSHPVIFAN</sequence>
<dbReference type="RefSeq" id="WP_207689640.1">
    <property type="nucleotide sequence ID" value="NZ_CP061799.1"/>
</dbReference>
<gene>
    <name evidence="1" type="ORF">dnl_62720</name>
</gene>